<protein>
    <submittedName>
        <fullName evidence="5">Transglutaminase superfamily protein</fullName>
    </submittedName>
</protein>
<feature type="transmembrane region" description="Helical" evidence="2">
    <location>
        <begin position="117"/>
        <end position="134"/>
    </location>
</feature>
<evidence type="ECO:0000313" key="5">
    <source>
        <dbReference type="EMBL" id="TCS68479.1"/>
    </source>
</evidence>
<dbReference type="Pfam" id="PF11992">
    <property type="entry name" value="TgpA_N"/>
    <property type="match status" value="1"/>
</dbReference>
<reference evidence="5 6" key="2">
    <citation type="submission" date="2019-03" db="EMBL/GenBank/DDBJ databases">
        <title>Genomic Encyclopedia of Type Strains, Phase IV (KMG-IV): sequencing the most valuable type-strain genomes for metagenomic binning, comparative biology and taxonomic classification.</title>
        <authorList>
            <person name="Goeker M."/>
        </authorList>
    </citation>
    <scope>NUCLEOTIDE SEQUENCE [LARGE SCALE GENOMIC DNA]</scope>
    <source>
        <strain evidence="5 6">DSM 103426</strain>
    </source>
</reference>
<feature type="transmembrane region" description="Helical" evidence="2">
    <location>
        <begin position="164"/>
        <end position="182"/>
    </location>
</feature>
<dbReference type="Proteomes" id="UP000294613">
    <property type="component" value="Unassembled WGS sequence"/>
</dbReference>
<feature type="transmembrane region" description="Helical" evidence="2">
    <location>
        <begin position="140"/>
        <end position="157"/>
    </location>
</feature>
<dbReference type="Pfam" id="PF01841">
    <property type="entry name" value="Transglut_core"/>
    <property type="match status" value="1"/>
</dbReference>
<dbReference type="PANTHER" id="PTHR42736">
    <property type="entry name" value="PROTEIN-GLUTAMINE GAMMA-GLUTAMYLTRANSFERASE"/>
    <property type="match status" value="1"/>
</dbReference>
<feature type="transmembrane region" description="Helical" evidence="2">
    <location>
        <begin position="643"/>
        <end position="660"/>
    </location>
</feature>
<feature type="compositionally biased region" description="Basic and acidic residues" evidence="1">
    <location>
        <begin position="591"/>
        <end position="607"/>
    </location>
</feature>
<name>A0A4V2UQ40_9FIRM</name>
<dbReference type="InterPro" id="IPR002931">
    <property type="entry name" value="Transglutaminase-like"/>
</dbReference>
<evidence type="ECO:0000313" key="6">
    <source>
        <dbReference type="Proteomes" id="UP000294613"/>
    </source>
</evidence>
<reference evidence="4 7" key="1">
    <citation type="journal article" date="2018" name="Int. J. Syst. Evol. Microbiol.">
        <title>Draft Genome Sequence of Faecalimonas umbilicata JCM 30896T, an Acetate-Producing Bacterium Isolated from Human Feces.</title>
        <authorList>
            <person name="Sakamoto M."/>
            <person name="Ikeyama N."/>
            <person name="Yuki M."/>
            <person name="Ohkuma M."/>
        </authorList>
    </citation>
    <scope>NUCLEOTIDE SEQUENCE [LARGE SCALE GENOMIC DNA]</scope>
    <source>
        <strain evidence="4 7">EGH7</strain>
    </source>
</reference>
<feature type="transmembrane region" description="Helical" evidence="2">
    <location>
        <begin position="6"/>
        <end position="22"/>
    </location>
</feature>
<organism evidence="5 6">
    <name type="scientific">Faecalimonas umbilicata</name>
    <dbReference type="NCBI Taxonomy" id="1912855"/>
    <lineage>
        <taxon>Bacteria</taxon>
        <taxon>Bacillati</taxon>
        <taxon>Bacillota</taxon>
        <taxon>Clostridia</taxon>
        <taxon>Lachnospirales</taxon>
        <taxon>Lachnospiraceae</taxon>
        <taxon>Faecalimonas</taxon>
    </lineage>
</organism>
<feature type="transmembrane region" description="Helical" evidence="2">
    <location>
        <begin position="34"/>
        <end position="51"/>
    </location>
</feature>
<dbReference type="Proteomes" id="UP000702954">
    <property type="component" value="Unassembled WGS sequence"/>
</dbReference>
<dbReference type="AlphaFoldDB" id="A0A4V2UQ40"/>
<keyword evidence="7" id="KW-1185">Reference proteome</keyword>
<comment type="caution">
    <text evidence="5">The sequence shown here is derived from an EMBL/GenBank/DDBJ whole genome shotgun (WGS) entry which is preliminary data.</text>
</comment>
<evidence type="ECO:0000259" key="3">
    <source>
        <dbReference type="SMART" id="SM00460"/>
    </source>
</evidence>
<gene>
    <name evidence="5" type="ORF">EDD74_10857</name>
    <name evidence="4" type="ORF">FAEUMB_10190</name>
</gene>
<dbReference type="SUPFAM" id="SSF54001">
    <property type="entry name" value="Cysteine proteinases"/>
    <property type="match status" value="1"/>
</dbReference>
<feature type="compositionally biased region" description="Polar residues" evidence="1">
    <location>
        <begin position="608"/>
        <end position="620"/>
    </location>
</feature>
<sequence length="773" mass="87611">METAWSVFYGAVGTLGVLHGIADAFQIPYDQKMIFIWIVLSSVIWGIAFGWKRNRKYLFPAAVGLFVWIGLWRWKEICEGICRSMERMTEAVNAYYQFSWDAVQYVKTGGISTEQTAILAAGVLVSGLLVGGFLQKKGRILLAVLFAFGFLAPFLVGKVPENRTVWELLIGIMGLLAMQTALPGKQRQIKFFGTANGMLIGIAALAFVGSACILEPLLQTIFPPDSPKQKLVLEELWQDIGRSIRANGRTDIAAGGIGNGDLSAADRLEPGKEPQLKVTVGEKPQTDLYLYGYIGADYNRKQWERLESSARDQLGRREALEERKGDVYRWLKKKKDEKKLSVEYEDTEKAYEYLPYGSKIRNEQEVWGDTYVKGTGRTTYTTSFCELSESDWQERTGKKCEEILRKTSEYDLFVSKQYLKIDAEQKKKLQQIPLEGETLFEISAAMEQWLGAHTSYSLSPGKVPWGKEYVEYFLFENKKGYCVHYATAATLLFRSHDIPARFVSGYLIGKEQWKTSDDGTYQVTVTGADAHAWTEIYTGDGIWIPVELTPTYGRDDTSKAHGTDLANVSPEVSGEDSQRVSSDSQMTESNIPKEYESGTKEANDKNVENQQQGTEKNAATNVDVEKEDNGTKRNLLIKRIKQLLLLILMSIISFGAWRFYKVQQRQGIFAKNRNEKAQKIFSSLYEVLRFAGMAENDCLGDEFGQEAKKVCDKMEVQIKAAQQTALKAWYSGDTISAKEERELCRIYRNVCRMIAEKLTFREKILFYFTKCFL</sequence>
<accession>A0A4V2UQ40</accession>
<evidence type="ECO:0000256" key="2">
    <source>
        <dbReference type="SAM" id="Phobius"/>
    </source>
</evidence>
<feature type="region of interest" description="Disordered" evidence="1">
    <location>
        <begin position="555"/>
        <end position="625"/>
    </location>
</feature>
<dbReference type="SMART" id="SM00460">
    <property type="entry name" value="TGc"/>
    <property type="match status" value="1"/>
</dbReference>
<dbReference type="Gene3D" id="3.10.620.30">
    <property type="match status" value="1"/>
</dbReference>
<dbReference type="EMBL" id="BHEO01000002">
    <property type="protein sequence ID" value="GBU04478.1"/>
    <property type="molecule type" value="Genomic_DNA"/>
</dbReference>
<evidence type="ECO:0000313" key="4">
    <source>
        <dbReference type="EMBL" id="GBU04478.1"/>
    </source>
</evidence>
<dbReference type="EMBL" id="SLZV01000008">
    <property type="protein sequence ID" value="TCS68479.1"/>
    <property type="molecule type" value="Genomic_DNA"/>
</dbReference>
<feature type="transmembrane region" description="Helical" evidence="2">
    <location>
        <begin position="194"/>
        <end position="214"/>
    </location>
</feature>
<keyword evidence="2" id="KW-0812">Transmembrane</keyword>
<dbReference type="RefSeq" id="WP_116441336.1">
    <property type="nucleotide sequence ID" value="NZ_BHEO01000002.1"/>
</dbReference>
<dbReference type="InterPro" id="IPR052901">
    <property type="entry name" value="Bact_TGase-like"/>
</dbReference>
<proteinExistence type="predicted"/>
<feature type="transmembrane region" description="Helical" evidence="2">
    <location>
        <begin position="57"/>
        <end position="74"/>
    </location>
</feature>
<keyword evidence="2" id="KW-1133">Transmembrane helix</keyword>
<evidence type="ECO:0000256" key="1">
    <source>
        <dbReference type="SAM" id="MobiDB-lite"/>
    </source>
</evidence>
<dbReference type="InterPro" id="IPR021878">
    <property type="entry name" value="TgpA_N"/>
</dbReference>
<evidence type="ECO:0000313" key="7">
    <source>
        <dbReference type="Proteomes" id="UP000702954"/>
    </source>
</evidence>
<dbReference type="InterPro" id="IPR038765">
    <property type="entry name" value="Papain-like_cys_pep_sf"/>
</dbReference>
<feature type="compositionally biased region" description="Polar residues" evidence="1">
    <location>
        <begin position="579"/>
        <end position="590"/>
    </location>
</feature>
<keyword evidence="2" id="KW-0472">Membrane</keyword>
<dbReference type="PANTHER" id="PTHR42736:SF1">
    <property type="entry name" value="PROTEIN-GLUTAMINE GAMMA-GLUTAMYLTRANSFERASE"/>
    <property type="match status" value="1"/>
</dbReference>
<feature type="domain" description="Transglutaminase-like" evidence="3">
    <location>
        <begin position="474"/>
        <end position="550"/>
    </location>
</feature>